<reference evidence="2 3" key="1">
    <citation type="submission" date="2020-04" db="EMBL/GenBank/DDBJ databases">
        <title>Chromosome-level genome assembly of a cyprinid fish Onychostoma macrolepis by integration of Nanopore Sequencing, Bionano and Hi-C technology.</title>
        <authorList>
            <person name="Wang D."/>
        </authorList>
    </citation>
    <scope>NUCLEOTIDE SEQUENCE [LARGE SCALE GENOMIC DNA]</scope>
    <source>
        <strain evidence="2">SWU-2019</strain>
        <tissue evidence="2">Muscle</tissue>
    </source>
</reference>
<evidence type="ECO:0000313" key="3">
    <source>
        <dbReference type="Proteomes" id="UP000579812"/>
    </source>
</evidence>
<dbReference type="Proteomes" id="UP000579812">
    <property type="component" value="Unassembled WGS sequence"/>
</dbReference>
<feature type="compositionally biased region" description="Basic and acidic residues" evidence="1">
    <location>
        <begin position="17"/>
        <end position="28"/>
    </location>
</feature>
<name>A0A7J6DCB5_9TELE</name>
<accession>A0A7J6DCB5</accession>
<dbReference type="AlphaFoldDB" id="A0A7J6DCB5"/>
<sequence>MPRRVRDHSNTPSSSLSRERSLPRKETASRSSAPVHPPPTTQVSVCSERPSSVSFNVAVGRRIKLSPPTTCSFVTRGSRDRRHFRFSPTAFGHRGLHHPNQGHHRLSFVVDDITPSRPSRHPNSGLRQLFNRTGWFLCLLCRPHDVVELYLHARPRPHWKIESRNCRHSGWRGVERTDGIQGMKLYSLVRKVSRRVVNRCIHQAWAWIKLYISREQDQEEKV</sequence>
<protein>
    <submittedName>
        <fullName evidence="2">Uncharacterized protein</fullName>
    </submittedName>
</protein>
<evidence type="ECO:0000313" key="2">
    <source>
        <dbReference type="EMBL" id="KAF4116665.1"/>
    </source>
</evidence>
<proteinExistence type="predicted"/>
<dbReference type="EMBL" id="JAAMOB010000003">
    <property type="protein sequence ID" value="KAF4116665.1"/>
    <property type="molecule type" value="Genomic_DNA"/>
</dbReference>
<organism evidence="2 3">
    <name type="scientific">Onychostoma macrolepis</name>
    <dbReference type="NCBI Taxonomy" id="369639"/>
    <lineage>
        <taxon>Eukaryota</taxon>
        <taxon>Metazoa</taxon>
        <taxon>Chordata</taxon>
        <taxon>Craniata</taxon>
        <taxon>Vertebrata</taxon>
        <taxon>Euteleostomi</taxon>
        <taxon>Actinopterygii</taxon>
        <taxon>Neopterygii</taxon>
        <taxon>Teleostei</taxon>
        <taxon>Ostariophysi</taxon>
        <taxon>Cypriniformes</taxon>
        <taxon>Cyprinidae</taxon>
        <taxon>Acrossocheilinae</taxon>
        <taxon>Onychostoma</taxon>
    </lineage>
</organism>
<gene>
    <name evidence="2" type="ORF">G5714_004154</name>
</gene>
<keyword evidence="3" id="KW-1185">Reference proteome</keyword>
<evidence type="ECO:0000256" key="1">
    <source>
        <dbReference type="SAM" id="MobiDB-lite"/>
    </source>
</evidence>
<feature type="region of interest" description="Disordered" evidence="1">
    <location>
        <begin position="1"/>
        <end position="47"/>
    </location>
</feature>
<comment type="caution">
    <text evidence="2">The sequence shown here is derived from an EMBL/GenBank/DDBJ whole genome shotgun (WGS) entry which is preliminary data.</text>
</comment>